<dbReference type="Gene3D" id="2.40.70.10">
    <property type="entry name" value="Acid Proteases"/>
    <property type="match status" value="1"/>
</dbReference>
<feature type="region of interest" description="Disordered" evidence="1">
    <location>
        <begin position="162"/>
        <end position="187"/>
    </location>
</feature>
<feature type="non-terminal residue" evidence="3">
    <location>
        <position position="1"/>
    </location>
</feature>
<gene>
    <name evidence="3" type="ORF">QBC41DRAFT_190191</name>
</gene>
<dbReference type="SUPFAM" id="SSF50630">
    <property type="entry name" value="Acid proteases"/>
    <property type="match status" value="1"/>
</dbReference>
<evidence type="ECO:0000259" key="2">
    <source>
        <dbReference type="PROSITE" id="PS51767"/>
    </source>
</evidence>
<accession>A0AA40DDT8</accession>
<feature type="domain" description="Peptidase A1" evidence="2">
    <location>
        <begin position="1"/>
        <end position="144"/>
    </location>
</feature>
<dbReference type="EMBL" id="JAULSY010000021">
    <property type="protein sequence ID" value="KAK0671388.1"/>
    <property type="molecule type" value="Genomic_DNA"/>
</dbReference>
<dbReference type="InterPro" id="IPR033121">
    <property type="entry name" value="PEPTIDASE_A1"/>
</dbReference>
<evidence type="ECO:0000313" key="3">
    <source>
        <dbReference type="EMBL" id="KAK0671388.1"/>
    </source>
</evidence>
<reference evidence="3" key="1">
    <citation type="submission" date="2023-06" db="EMBL/GenBank/DDBJ databases">
        <title>Genome-scale phylogeny and comparative genomics of the fungal order Sordariales.</title>
        <authorList>
            <consortium name="Lawrence Berkeley National Laboratory"/>
            <person name="Hensen N."/>
            <person name="Bonometti L."/>
            <person name="Westerberg I."/>
            <person name="Brannstrom I.O."/>
            <person name="Guillou S."/>
            <person name="Cros-Aarteil S."/>
            <person name="Calhoun S."/>
            <person name="Haridas S."/>
            <person name="Kuo A."/>
            <person name="Mondo S."/>
            <person name="Pangilinan J."/>
            <person name="Riley R."/>
            <person name="Labutti K."/>
            <person name="Andreopoulos B."/>
            <person name="Lipzen A."/>
            <person name="Chen C."/>
            <person name="Yanf M."/>
            <person name="Daum C."/>
            <person name="Ng V."/>
            <person name="Clum A."/>
            <person name="Steindorff A."/>
            <person name="Ohm R."/>
            <person name="Martin F."/>
            <person name="Silar P."/>
            <person name="Natvig D."/>
            <person name="Lalanne C."/>
            <person name="Gautier V."/>
            <person name="Ament-Velasquez S.L."/>
            <person name="Kruys A."/>
            <person name="Hutchinson M.I."/>
            <person name="Powell A.J."/>
            <person name="Barry K."/>
            <person name="Miller A.N."/>
            <person name="Grigoriev I.V."/>
            <person name="Debuchy R."/>
            <person name="Gladieux P."/>
            <person name="Thoren M.H."/>
            <person name="Johannesson H."/>
        </authorList>
    </citation>
    <scope>NUCLEOTIDE SEQUENCE</scope>
    <source>
        <strain evidence="3">CBS 307.81</strain>
    </source>
</reference>
<keyword evidence="4" id="KW-1185">Reference proteome</keyword>
<comment type="caution">
    <text evidence="3">The sequence shown here is derived from an EMBL/GenBank/DDBJ whole genome shotgun (WGS) entry which is preliminary data.</text>
</comment>
<dbReference type="PROSITE" id="PS51767">
    <property type="entry name" value="PEPTIDASE_A1"/>
    <property type="match status" value="1"/>
</dbReference>
<dbReference type="Pfam" id="PF00026">
    <property type="entry name" value="Asp"/>
    <property type="match status" value="1"/>
</dbReference>
<dbReference type="AlphaFoldDB" id="A0AA40DDT8"/>
<protein>
    <recommendedName>
        <fullName evidence="2">Peptidase A1 domain-containing protein</fullName>
    </recommendedName>
</protein>
<proteinExistence type="predicted"/>
<sequence length="187" mass="20831">TPDPVKVPYHRYNGSRIPVTLETFNSLTYLPKHLVEAISADLTQFWGPHELDRQHPERVLCNWFRKEHSRAKFTFGFKTEGTGEVVRIKVPVTDLIYVAQRTKFGDLCHLGIVETQEGNAALGTGVMKHGYWVLDANTTRVRVAEGMDCGSKVVGWKEGKKFKGECGKGRTVGKSGKKNGKSGKKNG</sequence>
<feature type="compositionally biased region" description="Basic residues" evidence="1">
    <location>
        <begin position="175"/>
        <end position="187"/>
    </location>
</feature>
<name>A0AA40DDT8_9PEZI</name>
<evidence type="ECO:0000256" key="1">
    <source>
        <dbReference type="SAM" id="MobiDB-lite"/>
    </source>
</evidence>
<feature type="non-terminal residue" evidence="3">
    <location>
        <position position="187"/>
    </location>
</feature>
<organism evidence="3 4">
    <name type="scientific">Cercophora samala</name>
    <dbReference type="NCBI Taxonomy" id="330535"/>
    <lineage>
        <taxon>Eukaryota</taxon>
        <taxon>Fungi</taxon>
        <taxon>Dikarya</taxon>
        <taxon>Ascomycota</taxon>
        <taxon>Pezizomycotina</taxon>
        <taxon>Sordariomycetes</taxon>
        <taxon>Sordariomycetidae</taxon>
        <taxon>Sordariales</taxon>
        <taxon>Lasiosphaeriaceae</taxon>
        <taxon>Cercophora</taxon>
    </lineage>
</organism>
<dbReference type="InterPro" id="IPR021109">
    <property type="entry name" value="Peptidase_aspartic_dom_sf"/>
</dbReference>
<evidence type="ECO:0000313" key="4">
    <source>
        <dbReference type="Proteomes" id="UP001174997"/>
    </source>
</evidence>
<dbReference type="Proteomes" id="UP001174997">
    <property type="component" value="Unassembled WGS sequence"/>
</dbReference>